<feature type="compositionally biased region" description="Polar residues" evidence="2">
    <location>
        <begin position="396"/>
        <end position="427"/>
    </location>
</feature>
<accession>A0A830HDR6</accession>
<evidence type="ECO:0000313" key="3">
    <source>
        <dbReference type="EMBL" id="GHP05175.1"/>
    </source>
</evidence>
<evidence type="ECO:0000256" key="2">
    <source>
        <dbReference type="SAM" id="MobiDB-lite"/>
    </source>
</evidence>
<evidence type="ECO:0000313" key="4">
    <source>
        <dbReference type="Proteomes" id="UP000660262"/>
    </source>
</evidence>
<feature type="compositionally biased region" description="Pro residues" evidence="2">
    <location>
        <begin position="386"/>
        <end position="395"/>
    </location>
</feature>
<gene>
    <name evidence="3" type="ORF">PPROV_000392700</name>
</gene>
<dbReference type="EMBL" id="BNJQ01000009">
    <property type="protein sequence ID" value="GHP05175.1"/>
    <property type="molecule type" value="Genomic_DNA"/>
</dbReference>
<feature type="region of interest" description="Disordered" evidence="2">
    <location>
        <begin position="371"/>
        <end position="433"/>
    </location>
</feature>
<evidence type="ECO:0000256" key="1">
    <source>
        <dbReference type="SAM" id="Coils"/>
    </source>
</evidence>
<feature type="region of interest" description="Disordered" evidence="2">
    <location>
        <begin position="123"/>
        <end position="144"/>
    </location>
</feature>
<keyword evidence="1" id="KW-0175">Coiled coil</keyword>
<name>A0A830HDR6_9CHLO</name>
<keyword evidence="4" id="KW-1185">Reference proteome</keyword>
<dbReference type="Proteomes" id="UP000660262">
    <property type="component" value="Unassembled WGS sequence"/>
</dbReference>
<feature type="compositionally biased region" description="Polar residues" evidence="2">
    <location>
        <begin position="129"/>
        <end position="144"/>
    </location>
</feature>
<reference evidence="3" key="1">
    <citation type="submission" date="2020-10" db="EMBL/GenBank/DDBJ databases">
        <title>Unveiling of a novel bifunctional photoreceptor, Dualchrome1, isolated from a cosmopolitan green alga.</title>
        <authorList>
            <person name="Suzuki S."/>
            <person name="Kawachi M."/>
        </authorList>
    </citation>
    <scope>NUCLEOTIDE SEQUENCE</scope>
    <source>
        <strain evidence="3">NIES 2893</strain>
    </source>
</reference>
<feature type="compositionally biased region" description="Gly residues" evidence="2">
    <location>
        <begin position="372"/>
        <end position="385"/>
    </location>
</feature>
<proteinExistence type="predicted"/>
<dbReference type="AlphaFoldDB" id="A0A830HDR6"/>
<sequence>MASPSRASPRGLDDITSIMALACTCSSGGLLGALAPSEATNLSQLVASLDAVSSSFHSLERAILESGGSMPMHRAMKKSRTASKTSLLASSLSLQDKTIGGRACDDLPGDITAIGMMMSSENDAAGAHKNSSTHSASMQAMRSSAVNNAQLVESEEDAHVELTQNLLATLDTHFAAPPFHHSADIPALRYARERPFHPQRLWDLVLGASTAATAWDGAAEPLSEWDVVLADDATEKAGPSDAAPPTNTKQASLGEHEAFGWFELATRPGTKWRWCAARANGRCCVHVSPCSQASQPPIGITSSCDPSKQRHLPKQMVVLRSLAGWTTQQVEAALDACLLTDEEFAAGAAAWQRRMPHPWLLLERAVAEADAAGGGSGAGTGGAGGTPPPLSPPRPQRNNGSTTPATDNNAPSEATESAPSTNTQTSDATDHSSIVLRACRYRARRVAPSRHRQLRRRKVELEKSLLYAATEMTEREKDMARKELNEVLAELRKESGRLNNDNN</sequence>
<feature type="coiled-coil region" evidence="1">
    <location>
        <begin position="470"/>
        <end position="501"/>
    </location>
</feature>
<protein>
    <submittedName>
        <fullName evidence="3">Uncharacterized protein</fullName>
    </submittedName>
</protein>
<comment type="caution">
    <text evidence="3">The sequence shown here is derived from an EMBL/GenBank/DDBJ whole genome shotgun (WGS) entry which is preliminary data.</text>
</comment>
<organism evidence="3 4">
    <name type="scientific">Pycnococcus provasolii</name>
    <dbReference type="NCBI Taxonomy" id="41880"/>
    <lineage>
        <taxon>Eukaryota</taxon>
        <taxon>Viridiplantae</taxon>
        <taxon>Chlorophyta</taxon>
        <taxon>Pseudoscourfieldiophyceae</taxon>
        <taxon>Pseudoscourfieldiales</taxon>
        <taxon>Pycnococcaceae</taxon>
        <taxon>Pycnococcus</taxon>
    </lineage>
</organism>